<accession>A0A4C1W8L2</accession>
<dbReference type="SUPFAM" id="SSF56112">
    <property type="entry name" value="Protein kinase-like (PK-like)"/>
    <property type="match status" value="1"/>
</dbReference>
<dbReference type="Gene3D" id="3.90.1200.10">
    <property type="match status" value="1"/>
</dbReference>
<dbReference type="InterPro" id="IPR011009">
    <property type="entry name" value="Kinase-like_dom_sf"/>
</dbReference>
<evidence type="ECO:0000313" key="3">
    <source>
        <dbReference type="Proteomes" id="UP000299102"/>
    </source>
</evidence>
<dbReference type="PANTHER" id="PTHR11012:SF30">
    <property type="entry name" value="PROTEIN KINASE-LIKE DOMAIN-CONTAINING"/>
    <property type="match status" value="1"/>
</dbReference>
<gene>
    <name evidence="2" type="ORF">EVAR_28046_1</name>
</gene>
<dbReference type="Proteomes" id="UP000299102">
    <property type="component" value="Unassembled WGS sequence"/>
</dbReference>
<keyword evidence="3" id="KW-1185">Reference proteome</keyword>
<dbReference type="SMART" id="SM00587">
    <property type="entry name" value="CHK"/>
    <property type="match status" value="1"/>
</dbReference>
<reference evidence="2 3" key="1">
    <citation type="journal article" date="2019" name="Commun. Biol.">
        <title>The bagworm genome reveals a unique fibroin gene that provides high tensile strength.</title>
        <authorList>
            <person name="Kono N."/>
            <person name="Nakamura H."/>
            <person name="Ohtoshi R."/>
            <person name="Tomita M."/>
            <person name="Numata K."/>
            <person name="Arakawa K."/>
        </authorList>
    </citation>
    <scope>NUCLEOTIDE SEQUENCE [LARGE SCALE GENOMIC DNA]</scope>
</reference>
<proteinExistence type="predicted"/>
<dbReference type="STRING" id="151549.A0A4C1W8L2"/>
<dbReference type="PANTHER" id="PTHR11012">
    <property type="entry name" value="PROTEIN KINASE-LIKE DOMAIN-CONTAINING"/>
    <property type="match status" value="1"/>
</dbReference>
<evidence type="ECO:0000259" key="1">
    <source>
        <dbReference type="SMART" id="SM00587"/>
    </source>
</evidence>
<comment type="caution">
    <text evidence="2">The sequence shown here is derived from an EMBL/GenBank/DDBJ whole genome shotgun (WGS) entry which is preliminary data.</text>
</comment>
<dbReference type="InterPro" id="IPR004119">
    <property type="entry name" value="EcKL"/>
</dbReference>
<name>A0A4C1W8L2_EUMVA</name>
<evidence type="ECO:0000313" key="2">
    <source>
        <dbReference type="EMBL" id="GBP46467.1"/>
    </source>
</evidence>
<organism evidence="2 3">
    <name type="scientific">Eumeta variegata</name>
    <name type="common">Bagworm moth</name>
    <name type="synonym">Eumeta japonica</name>
    <dbReference type="NCBI Taxonomy" id="151549"/>
    <lineage>
        <taxon>Eukaryota</taxon>
        <taxon>Metazoa</taxon>
        <taxon>Ecdysozoa</taxon>
        <taxon>Arthropoda</taxon>
        <taxon>Hexapoda</taxon>
        <taxon>Insecta</taxon>
        <taxon>Pterygota</taxon>
        <taxon>Neoptera</taxon>
        <taxon>Endopterygota</taxon>
        <taxon>Lepidoptera</taxon>
        <taxon>Glossata</taxon>
        <taxon>Ditrysia</taxon>
        <taxon>Tineoidea</taxon>
        <taxon>Psychidae</taxon>
        <taxon>Oiketicinae</taxon>
        <taxon>Eumeta</taxon>
    </lineage>
</organism>
<feature type="domain" description="CHK kinase-like" evidence="1">
    <location>
        <begin position="126"/>
        <end position="318"/>
    </location>
</feature>
<protein>
    <recommendedName>
        <fullName evidence="1">CHK kinase-like domain-containing protein</fullName>
    </recommendedName>
</protein>
<sequence length="399" mass="46765">MEENESLKNRVKEVFSKLDYKNIDITLESGSKRGDGFMGQMIRAIISGEKNGTKEEVDMIVKCAPNEHKIRKYMGTTPLFNREIFYYTEIVPVYEKLQETKNISIEMKYIFPKCIATKSEFCEEFIMLENLKSIGYTMCSKNVLDYEHSEIAFRTLGKLHALSYILEEENKTMFVDLCRQLGDTYFTSQNDYDSSGMYGYGKKAMIKCMSCIEDKDIKKILNDTLGDNPVDKLKKLYESGNKKVISHGDYWINNMLFKYEDGKPTKVIPFDFQNCRYMSSANDFFHLFPFSSSTDVRRKYFWKLIRVYYKSLSDYLAACGFEVEKFCTFQELEEEIYQQAIFGLVVTIAALPFRTSEQPWELHEVYAGNDPTDMYVINEEYKTHLYDMVTDYINFGFLK</sequence>
<dbReference type="EMBL" id="BGZK01000484">
    <property type="protein sequence ID" value="GBP46467.1"/>
    <property type="molecule type" value="Genomic_DNA"/>
</dbReference>
<dbReference type="AlphaFoldDB" id="A0A4C1W8L2"/>
<dbReference type="InterPro" id="IPR015897">
    <property type="entry name" value="CHK_kinase-like"/>
</dbReference>
<dbReference type="Pfam" id="PF02958">
    <property type="entry name" value="EcKL"/>
    <property type="match status" value="1"/>
</dbReference>
<dbReference type="OrthoDB" id="7634340at2759"/>